<proteinExistence type="predicted"/>
<reference evidence="1" key="2">
    <citation type="submission" date="2006-07" db="EMBL/GenBank/DDBJ databases">
        <authorList>
            <person name="Zhang C.-X."/>
            <person name="Yang Z.-N."/>
            <person name="Ma X.-C."/>
            <person name="Xiao Q."/>
        </authorList>
    </citation>
    <scope>NUCLEOTIDE SEQUENCE</scope>
    <source>
        <strain evidence="1">A1</strain>
    </source>
</reference>
<reference evidence="1 3" key="1">
    <citation type="journal article" date="2006" name="J. Microbiol.">
        <title>Morphological, phylogenetic and biological characteristics of Ectropis obliqua single-nucleocapsid nucleopolyhedrovirus.</title>
        <authorList>
            <person name="Ma X.C."/>
            <person name="Xu H.J."/>
            <person name="Tang M.J."/>
            <person name="Xiao Q."/>
            <person name="Hong J."/>
            <person name="Zhang C.X."/>
        </authorList>
    </citation>
    <scope>NUCLEOTIDE SEQUENCE [LARGE SCALE GENOMIC DNA]</scope>
    <source>
        <strain evidence="1 3">A1</strain>
    </source>
</reference>
<dbReference type="KEGG" id="vg:5176424"/>
<reference evidence="2" key="4">
    <citation type="submission" date="2021-06" db="EMBL/GenBank/DDBJ databases">
        <authorList>
            <person name="Xiao Q."/>
            <person name="Zhang X.X."/>
            <person name="Tang M.J."/>
        </authorList>
    </citation>
    <scope>NUCLEOTIDE SEQUENCE</scope>
    <source>
        <strain evidence="2">QF4</strain>
    </source>
</reference>
<sequence>MKMYNCKGDFTHLMLQIVSKYFKTTNCCEDSVRFNCVLNRSMDGGRCLQELQSQLSAYGVDCVRAALCTIIWDMVKLFYVHNTKLLSLSLNKSSRYVNDVSAVCRLVRIKDNIKFLQLLKNIYKNHCVSEMTDCVYWDELSIMLYNMNYTIK</sequence>
<dbReference type="EMBL" id="DQ837165">
    <property type="protein sequence ID" value="ABI35795.1"/>
    <property type="molecule type" value="Genomic_DNA"/>
</dbReference>
<gene>
    <name evidence="2" type="ORF">QF4000035</name>
</gene>
<evidence type="ECO:0000313" key="1">
    <source>
        <dbReference type="EMBL" id="ABI35795.1"/>
    </source>
</evidence>
<keyword evidence="3" id="KW-1185">Reference proteome</keyword>
<dbReference type="RefSeq" id="YP_874305.1">
    <property type="nucleotide sequence ID" value="NC_008586.1"/>
</dbReference>
<organism evidence="1 3">
    <name type="scientific">Ectropis obliqua nucleopolyhedrovirus</name>
    <dbReference type="NCBI Taxonomy" id="59376"/>
    <lineage>
        <taxon>Viruses</taxon>
        <taxon>Viruses incertae sedis</taxon>
        <taxon>Naldaviricetes</taxon>
        <taxon>Lefavirales</taxon>
        <taxon>Baculoviridae</taxon>
        <taxon>Alphabaculovirus</taxon>
        <taxon>Alphabaculovirus ecobliquae</taxon>
    </lineage>
</organism>
<evidence type="ECO:0000313" key="3">
    <source>
        <dbReference type="Proteomes" id="UP000214344"/>
    </source>
</evidence>
<dbReference type="OrthoDB" id="37533at10239"/>
<accession>A0EZ15</accession>
<dbReference type="Proteomes" id="UP000214344">
    <property type="component" value="Segment"/>
</dbReference>
<protein>
    <submittedName>
        <fullName evidence="1">Uncharacterized protein</fullName>
    </submittedName>
</protein>
<dbReference type="EMBL" id="MZ394738">
    <property type="protein sequence ID" value="QWV59621.1"/>
    <property type="molecule type" value="Genomic_DNA"/>
</dbReference>
<name>A0EZ15_9ABAC</name>
<evidence type="ECO:0000313" key="2">
    <source>
        <dbReference type="EMBL" id="QWV59621.1"/>
    </source>
</evidence>
<reference evidence="1 3" key="3">
    <citation type="journal article" date="2007" name="Virology">
        <title>Genome sequence and organization of a nucleopolyhedrovirus that infects the tea looper caterpillar, Ectropis obliqua.</title>
        <authorList>
            <person name="Ma X.C."/>
            <person name="Shang J.Y."/>
            <person name="Yang Z.N."/>
            <person name="Bao Y.Y."/>
            <person name="Xiao Q."/>
            <person name="Zhang C.X."/>
        </authorList>
    </citation>
    <scope>NUCLEOTIDE SEQUENCE [LARGE SCALE GENOMIC DNA]</scope>
    <source>
        <strain evidence="1 3">A1</strain>
    </source>
</reference>